<dbReference type="RefSeq" id="WP_377044364.1">
    <property type="nucleotide sequence ID" value="NZ_JBHLUN010000006.1"/>
</dbReference>
<protein>
    <recommendedName>
        <fullName evidence="4 7">Alanine racemase</fullName>
        <ecNumber evidence="4 7">5.1.1.1</ecNumber>
    </recommendedName>
</protein>
<dbReference type="NCBIfam" id="TIGR00492">
    <property type="entry name" value="alr"/>
    <property type="match status" value="1"/>
</dbReference>
<comment type="cofactor">
    <cofactor evidence="2 7">
        <name>pyridoxal 5'-phosphate</name>
        <dbReference type="ChEBI" id="CHEBI:597326"/>
    </cofactor>
</comment>
<sequence length="364" mass="38255">MLSAGALLTLDLDAVRANYRLLRQRAGAATCGAVLKADAYGLGAAAVAPALRREGCDTFFVAHLAEGTALRGILGPGVTIIVMHGLFPGTEAEALRHDLVPVVNSTEQLRDWAAFARAQGRPLPAWLQIDTGMARFGFSEGELEAAIAEARDLGSLALRCVMSHLACADTPAHPANARQLAEFHRLRRKLPPLPTSLAASSGIFLGPDWHGDTVRPGVALYGVAPTEGQPNPLRPVLRLDAKVVQLREVAAGTPVGYGHTAVTARPSRLATVAVGYADGFLRSASGRGVVRFRGLDLPILGRVSMDSLVVDATVLPPGAMRAGDTVALIGEGNDLDRVGRAAGTIGYEILTSLGHRYHRRTLGG</sequence>
<evidence type="ECO:0000256" key="7">
    <source>
        <dbReference type="HAMAP-Rule" id="MF_01201"/>
    </source>
</evidence>
<comment type="catalytic activity">
    <reaction evidence="1 7">
        <text>L-alanine = D-alanine</text>
        <dbReference type="Rhea" id="RHEA:20249"/>
        <dbReference type="ChEBI" id="CHEBI:57416"/>
        <dbReference type="ChEBI" id="CHEBI:57972"/>
        <dbReference type="EC" id="5.1.1.1"/>
    </reaction>
</comment>
<proteinExistence type="inferred from homology"/>
<feature type="active site" description="Proton acceptor; specific for L-alanine" evidence="7">
    <location>
        <position position="257"/>
    </location>
</feature>
<dbReference type="HAMAP" id="MF_01201">
    <property type="entry name" value="Ala_racemase"/>
    <property type="match status" value="1"/>
</dbReference>
<reference evidence="9 10" key="1">
    <citation type="submission" date="2024-09" db="EMBL/GenBank/DDBJ databases">
        <authorList>
            <person name="Sun Q."/>
            <person name="Mori K."/>
        </authorList>
    </citation>
    <scope>NUCLEOTIDE SEQUENCE [LARGE SCALE GENOMIC DNA]</scope>
    <source>
        <strain evidence="9 10">TBRC 5777</strain>
    </source>
</reference>
<evidence type="ECO:0000256" key="6">
    <source>
        <dbReference type="ARBA" id="ARBA00023235"/>
    </source>
</evidence>
<accession>A0ABV6JSR8</accession>
<evidence type="ECO:0000256" key="5">
    <source>
        <dbReference type="ARBA" id="ARBA00022898"/>
    </source>
</evidence>
<dbReference type="InterPro" id="IPR001608">
    <property type="entry name" value="Ala_racemase_N"/>
</dbReference>
<feature type="domain" description="Alanine racemase C-terminal" evidence="8">
    <location>
        <begin position="236"/>
        <end position="362"/>
    </location>
</feature>
<gene>
    <name evidence="9" type="primary">alr</name>
    <name evidence="9" type="ORF">ACFFGY_08825</name>
</gene>
<keyword evidence="6 7" id="KW-0413">Isomerase</keyword>
<evidence type="ECO:0000256" key="4">
    <source>
        <dbReference type="ARBA" id="ARBA00013089"/>
    </source>
</evidence>
<evidence type="ECO:0000259" key="8">
    <source>
        <dbReference type="SMART" id="SM01005"/>
    </source>
</evidence>
<comment type="caution">
    <text evidence="9">The sequence shown here is derived from an EMBL/GenBank/DDBJ whole genome shotgun (WGS) entry which is preliminary data.</text>
</comment>
<evidence type="ECO:0000313" key="9">
    <source>
        <dbReference type="EMBL" id="MFC0408347.1"/>
    </source>
</evidence>
<comment type="function">
    <text evidence="7">Catalyzes the interconversion of L-alanine and D-alanine. May also act on other amino acids.</text>
</comment>
<dbReference type="GO" id="GO:0008784">
    <property type="term" value="F:alanine racemase activity"/>
    <property type="evidence" value="ECO:0007669"/>
    <property type="project" value="UniProtKB-EC"/>
</dbReference>
<dbReference type="CDD" id="cd00430">
    <property type="entry name" value="PLPDE_III_AR"/>
    <property type="match status" value="1"/>
</dbReference>
<feature type="binding site" evidence="7">
    <location>
        <position position="305"/>
    </location>
    <ligand>
        <name>substrate</name>
    </ligand>
</feature>
<feature type="active site" description="Proton acceptor; specific for D-alanine" evidence="7">
    <location>
        <position position="36"/>
    </location>
</feature>
<keyword evidence="10" id="KW-1185">Reference proteome</keyword>
<dbReference type="Gene3D" id="2.40.37.10">
    <property type="entry name" value="Lyase, Ornithine Decarboxylase, Chain A, domain 1"/>
    <property type="match status" value="1"/>
</dbReference>
<dbReference type="Proteomes" id="UP001589865">
    <property type="component" value="Unassembled WGS sequence"/>
</dbReference>
<dbReference type="InterPro" id="IPR000821">
    <property type="entry name" value="Ala_racemase"/>
</dbReference>
<comment type="similarity">
    <text evidence="3 7">Belongs to the alanine racemase family.</text>
</comment>
<dbReference type="PANTHER" id="PTHR30511">
    <property type="entry name" value="ALANINE RACEMASE"/>
    <property type="match status" value="1"/>
</dbReference>
<feature type="binding site" evidence="7">
    <location>
        <position position="135"/>
    </location>
    <ligand>
        <name>substrate</name>
    </ligand>
</feature>
<dbReference type="PROSITE" id="PS00395">
    <property type="entry name" value="ALANINE_RACEMASE"/>
    <property type="match status" value="1"/>
</dbReference>
<dbReference type="InterPro" id="IPR009006">
    <property type="entry name" value="Ala_racemase/Decarboxylase_C"/>
</dbReference>
<dbReference type="InterPro" id="IPR029066">
    <property type="entry name" value="PLP-binding_barrel"/>
</dbReference>
<comment type="pathway">
    <text evidence="7">Amino-acid biosynthesis; D-alanine biosynthesis; D-alanine from L-alanine: step 1/1.</text>
</comment>
<organism evidence="9 10">
    <name type="scientific">Roseomonas elaeocarpi</name>
    <dbReference type="NCBI Taxonomy" id="907779"/>
    <lineage>
        <taxon>Bacteria</taxon>
        <taxon>Pseudomonadati</taxon>
        <taxon>Pseudomonadota</taxon>
        <taxon>Alphaproteobacteria</taxon>
        <taxon>Acetobacterales</taxon>
        <taxon>Roseomonadaceae</taxon>
        <taxon>Roseomonas</taxon>
    </lineage>
</organism>
<dbReference type="InterPro" id="IPR020622">
    <property type="entry name" value="Ala_racemase_pyridoxalP-BS"/>
</dbReference>
<name>A0ABV6JSR8_9PROT</name>
<evidence type="ECO:0000256" key="3">
    <source>
        <dbReference type="ARBA" id="ARBA00007880"/>
    </source>
</evidence>
<dbReference type="Pfam" id="PF00842">
    <property type="entry name" value="Ala_racemase_C"/>
    <property type="match status" value="1"/>
</dbReference>
<keyword evidence="5 7" id="KW-0663">Pyridoxal phosphate</keyword>
<dbReference type="SUPFAM" id="SSF50621">
    <property type="entry name" value="Alanine racemase C-terminal domain-like"/>
    <property type="match status" value="1"/>
</dbReference>
<dbReference type="Gene3D" id="3.20.20.10">
    <property type="entry name" value="Alanine racemase"/>
    <property type="match status" value="1"/>
</dbReference>
<dbReference type="PRINTS" id="PR00992">
    <property type="entry name" value="ALARACEMASE"/>
</dbReference>
<evidence type="ECO:0000256" key="2">
    <source>
        <dbReference type="ARBA" id="ARBA00001933"/>
    </source>
</evidence>
<dbReference type="SMART" id="SM01005">
    <property type="entry name" value="Ala_racemase_C"/>
    <property type="match status" value="1"/>
</dbReference>
<dbReference type="EMBL" id="JBHLUN010000006">
    <property type="protein sequence ID" value="MFC0408347.1"/>
    <property type="molecule type" value="Genomic_DNA"/>
</dbReference>
<evidence type="ECO:0000313" key="10">
    <source>
        <dbReference type="Proteomes" id="UP001589865"/>
    </source>
</evidence>
<dbReference type="InterPro" id="IPR011079">
    <property type="entry name" value="Ala_racemase_C"/>
</dbReference>
<dbReference type="Pfam" id="PF01168">
    <property type="entry name" value="Ala_racemase_N"/>
    <property type="match status" value="1"/>
</dbReference>
<dbReference type="PANTHER" id="PTHR30511:SF0">
    <property type="entry name" value="ALANINE RACEMASE, CATABOLIC-RELATED"/>
    <property type="match status" value="1"/>
</dbReference>
<evidence type="ECO:0000256" key="1">
    <source>
        <dbReference type="ARBA" id="ARBA00000316"/>
    </source>
</evidence>
<feature type="modified residue" description="N6-(pyridoxal phosphate)lysine" evidence="7">
    <location>
        <position position="36"/>
    </location>
</feature>
<dbReference type="EC" id="5.1.1.1" evidence="4 7"/>
<dbReference type="SUPFAM" id="SSF51419">
    <property type="entry name" value="PLP-binding barrel"/>
    <property type="match status" value="1"/>
</dbReference>